<feature type="signal peptide" evidence="7">
    <location>
        <begin position="1"/>
        <end position="23"/>
    </location>
</feature>
<dbReference type="InterPro" id="IPR036179">
    <property type="entry name" value="Ig-like_dom_sf"/>
</dbReference>
<feature type="domain" description="Ig-like" evidence="8">
    <location>
        <begin position="62"/>
        <end position="165"/>
    </location>
</feature>
<sequence>MKFYKIICISFCIFASVLQITTARTQINSSKEGSSRQIPLPDSEDYEDYEDNENEDSVEKAPVESTDSNIVHGGAYLEKTHDEITVKPGEDVQLDCNVINKSASTLILWFNGTNLLIQDKLVLTNDKRVSLTDTGSLMIRNVNADDTNTYVCQVLPGTAKTLNITLGVLSPPKSVKIYYDDNDISDTVFNYNQSNKHLALRCEVEGGHPKSTLTWSSNGDRIESHHHHNKNHEKKHIYVRSNILIFESLSRHETATYQCLADNGIDSPVHASVSVVLQHHPIIVKHTSYVNTGEGYDAELSCEYVSNPAVEKITWHKRSNKDVINERNSNNKYEIRNDEHGGHNRTRLIIKNINQTDIYEYWCRIENALGHQYGKIILGFQPSPSHFNGYEYRDDKLYTNWTVRSIQPLTELQILYKTPTTGWRVKTATLKDTIETHEGLWKITGEIDLPAGEWEITSRAQNTAGWALDEFVHEHNIKIPDNSIAHSKSTNVAAIQIRSNQLGIISLLLLALTSISCTLYN</sequence>
<feature type="domain" description="Ig-like" evidence="8">
    <location>
        <begin position="281"/>
        <end position="367"/>
    </location>
</feature>
<dbReference type="GO" id="GO:0005886">
    <property type="term" value="C:plasma membrane"/>
    <property type="evidence" value="ECO:0007669"/>
    <property type="project" value="TreeGrafter"/>
</dbReference>
<dbReference type="PANTHER" id="PTHR11640">
    <property type="entry name" value="NEPHRIN"/>
    <property type="match status" value="1"/>
</dbReference>
<evidence type="ECO:0000256" key="7">
    <source>
        <dbReference type="SAM" id="SignalP"/>
    </source>
</evidence>
<dbReference type="Gene3D" id="2.60.40.10">
    <property type="entry name" value="Immunoglobulins"/>
    <property type="match status" value="3"/>
</dbReference>
<dbReference type="InterPro" id="IPR003599">
    <property type="entry name" value="Ig_sub"/>
</dbReference>
<evidence type="ECO:0000256" key="1">
    <source>
        <dbReference type="ARBA" id="ARBA00004479"/>
    </source>
</evidence>
<feature type="compositionally biased region" description="Acidic residues" evidence="6">
    <location>
        <begin position="42"/>
        <end position="56"/>
    </location>
</feature>
<dbReference type="AlphaFoldDB" id="U5ESW6"/>
<evidence type="ECO:0000259" key="8">
    <source>
        <dbReference type="PROSITE" id="PS50835"/>
    </source>
</evidence>
<dbReference type="InterPro" id="IPR013098">
    <property type="entry name" value="Ig_I-set"/>
</dbReference>
<keyword evidence="5" id="KW-0393">Immunoglobulin domain</keyword>
<name>U5ESW6_9DIPT</name>
<dbReference type="PROSITE" id="PS50835">
    <property type="entry name" value="IG_LIKE"/>
    <property type="match status" value="3"/>
</dbReference>
<dbReference type="Pfam" id="PF07679">
    <property type="entry name" value="I-set"/>
    <property type="match status" value="1"/>
</dbReference>
<evidence type="ECO:0000313" key="9">
    <source>
        <dbReference type="EMBL" id="JAB56832.1"/>
    </source>
</evidence>
<dbReference type="GO" id="GO:0098609">
    <property type="term" value="P:cell-cell adhesion"/>
    <property type="evidence" value="ECO:0007669"/>
    <property type="project" value="TreeGrafter"/>
</dbReference>
<dbReference type="EMBL" id="GANO01003039">
    <property type="protein sequence ID" value="JAB56832.1"/>
    <property type="molecule type" value="mRNA"/>
</dbReference>
<dbReference type="SMART" id="SM00408">
    <property type="entry name" value="IGc2"/>
    <property type="match status" value="3"/>
</dbReference>
<feature type="region of interest" description="Disordered" evidence="6">
    <location>
        <begin position="30"/>
        <end position="64"/>
    </location>
</feature>
<dbReference type="InterPro" id="IPR051275">
    <property type="entry name" value="Cell_adhesion_signaling"/>
</dbReference>
<protein>
    <submittedName>
        <fullName evidence="9">Putative opioid-binding protein/cell adhesion molecule</fullName>
    </submittedName>
</protein>
<dbReference type="CDD" id="cd00096">
    <property type="entry name" value="Ig"/>
    <property type="match status" value="1"/>
</dbReference>
<evidence type="ECO:0000256" key="6">
    <source>
        <dbReference type="SAM" id="MobiDB-lite"/>
    </source>
</evidence>
<dbReference type="Pfam" id="PF13927">
    <property type="entry name" value="Ig_3"/>
    <property type="match status" value="2"/>
</dbReference>
<organism evidence="9">
    <name type="scientific">Corethrella appendiculata</name>
    <dbReference type="NCBI Taxonomy" id="1370023"/>
    <lineage>
        <taxon>Eukaryota</taxon>
        <taxon>Metazoa</taxon>
        <taxon>Ecdysozoa</taxon>
        <taxon>Arthropoda</taxon>
        <taxon>Hexapoda</taxon>
        <taxon>Insecta</taxon>
        <taxon>Pterygota</taxon>
        <taxon>Neoptera</taxon>
        <taxon>Endopterygota</taxon>
        <taxon>Diptera</taxon>
        <taxon>Nematocera</taxon>
        <taxon>Culicoidea</taxon>
        <taxon>Chaoboridae</taxon>
        <taxon>Corethrella</taxon>
    </lineage>
</organism>
<reference evidence="9" key="1">
    <citation type="journal article" date="2014" name="Insect Biochem. Mol. Biol.">
        <title>An insight into the sialome of the frog biting fly, Corethrella appendiculata.</title>
        <authorList>
            <person name="Ribeiro J.M.C."/>
            <person name="Chagas A.C."/>
            <person name="Pham V.M."/>
            <person name="Lounibos L.P."/>
            <person name="Calvo E."/>
        </authorList>
    </citation>
    <scope>NUCLEOTIDE SEQUENCE</scope>
    <source>
        <tissue evidence="9">Salivary glands</tissue>
    </source>
</reference>
<dbReference type="PANTHER" id="PTHR11640:SF31">
    <property type="entry name" value="IRREGULAR CHIASM C-ROUGHEST PROTEIN-RELATED"/>
    <property type="match status" value="1"/>
</dbReference>
<dbReference type="SMART" id="SM00409">
    <property type="entry name" value="IG"/>
    <property type="match status" value="3"/>
</dbReference>
<evidence type="ECO:0000256" key="3">
    <source>
        <dbReference type="ARBA" id="ARBA00023157"/>
    </source>
</evidence>
<comment type="subcellular location">
    <subcellularLocation>
        <location evidence="1">Membrane</location>
        <topology evidence="1">Single-pass type I membrane protein</topology>
    </subcellularLocation>
</comment>
<keyword evidence="2" id="KW-0472">Membrane</keyword>
<dbReference type="GO" id="GO:0050839">
    <property type="term" value="F:cell adhesion molecule binding"/>
    <property type="evidence" value="ECO:0007669"/>
    <property type="project" value="TreeGrafter"/>
</dbReference>
<accession>U5ESW6</accession>
<evidence type="ECO:0000256" key="4">
    <source>
        <dbReference type="ARBA" id="ARBA00023180"/>
    </source>
</evidence>
<keyword evidence="4" id="KW-0325">Glycoprotein</keyword>
<dbReference type="InterPro" id="IPR003598">
    <property type="entry name" value="Ig_sub2"/>
</dbReference>
<dbReference type="GO" id="GO:0005911">
    <property type="term" value="C:cell-cell junction"/>
    <property type="evidence" value="ECO:0007669"/>
    <property type="project" value="TreeGrafter"/>
</dbReference>
<evidence type="ECO:0000256" key="5">
    <source>
        <dbReference type="ARBA" id="ARBA00023319"/>
    </source>
</evidence>
<dbReference type="SUPFAM" id="SSF48726">
    <property type="entry name" value="Immunoglobulin"/>
    <property type="match status" value="3"/>
</dbReference>
<feature type="domain" description="Ig-like" evidence="8">
    <location>
        <begin position="172"/>
        <end position="276"/>
    </location>
</feature>
<keyword evidence="7" id="KW-0732">Signal</keyword>
<keyword evidence="3" id="KW-1015">Disulfide bond</keyword>
<evidence type="ECO:0000256" key="2">
    <source>
        <dbReference type="ARBA" id="ARBA00023136"/>
    </source>
</evidence>
<proteinExistence type="evidence at transcript level"/>
<dbReference type="InterPro" id="IPR013783">
    <property type="entry name" value="Ig-like_fold"/>
</dbReference>
<dbReference type="InterPro" id="IPR007110">
    <property type="entry name" value="Ig-like_dom"/>
</dbReference>
<feature type="chain" id="PRO_5004660156" evidence="7">
    <location>
        <begin position="24"/>
        <end position="521"/>
    </location>
</feature>